<protein>
    <recommendedName>
        <fullName evidence="2">Pyridoxal phosphate homeostasis protein</fullName>
        <shortName evidence="2">PLP homeostasis protein</shortName>
    </recommendedName>
</protein>
<proteinExistence type="inferred from homology"/>
<reference evidence="7" key="1">
    <citation type="submission" date="2014-11" db="EMBL/GenBank/DDBJ databases">
        <authorList>
            <person name="Otto D Thomas"/>
            <person name="Naeem Raeece"/>
        </authorList>
    </citation>
    <scope>NUCLEOTIDE SEQUENCE</scope>
</reference>
<feature type="region of interest" description="Disordered" evidence="4">
    <location>
        <begin position="293"/>
        <end position="316"/>
    </location>
</feature>
<dbReference type="Pfam" id="PF01168">
    <property type="entry name" value="Ala_racemase_N"/>
    <property type="match status" value="1"/>
</dbReference>
<feature type="domain" description="Alanine racemase N-terminal" evidence="6">
    <location>
        <begin position="58"/>
        <end position="280"/>
    </location>
</feature>
<dbReference type="EMBL" id="CDMZ01005788">
    <property type="protein sequence ID" value="CEM54449.1"/>
    <property type="molecule type" value="Genomic_DNA"/>
</dbReference>
<sequence length="316" mass="34791">MRGFCFPALLCMLLGTRSFQAHFFSRCRLIEHPLVPPKRFLAYAVRPRVPVMASENLKKVRTMVAEVASKHGRKSPPEVLAVSKTKPAEMVKEVYEAGQRHFGENYVQEILEKAPQLPSDIQWHMIGHLQSNKCKSLLEIPNLYVIESVDSQKLADKIQNAASSMDRTVRVMLEVKTSDEDTKSGLSLETAPDLAAHILKSCPNLIFCGLMTIAHPDPEKAEANFRDLSALRDRLSDELGLPKEGEGSLELSMGMSGDLEQAIAAGSSQVRIGTAIFGAREYRNMKEKRVLDAQTPAEAVAQNGGVEPPQSKPEGG</sequence>
<keyword evidence="1 2" id="KW-0663">Pyridoxal phosphate</keyword>
<evidence type="ECO:0000256" key="3">
    <source>
        <dbReference type="RuleBase" id="RU004514"/>
    </source>
</evidence>
<accession>A0A0G4IB72</accession>
<evidence type="ECO:0000256" key="5">
    <source>
        <dbReference type="SAM" id="SignalP"/>
    </source>
</evidence>
<name>A0A0G4IB72_9ALVE</name>
<dbReference type="SUPFAM" id="SSF51419">
    <property type="entry name" value="PLP-binding barrel"/>
    <property type="match status" value="1"/>
</dbReference>
<comment type="similarity">
    <text evidence="2 3">Belongs to the pyridoxal phosphate-binding protein YggS/PROSC family.</text>
</comment>
<evidence type="ECO:0000259" key="6">
    <source>
        <dbReference type="Pfam" id="PF01168"/>
    </source>
</evidence>
<dbReference type="PhylomeDB" id="A0A0G4IB72"/>
<feature type="signal peptide" evidence="5">
    <location>
        <begin position="1"/>
        <end position="21"/>
    </location>
</feature>
<dbReference type="CDD" id="cd06822">
    <property type="entry name" value="PLPDE_III_YBL036c_euk"/>
    <property type="match status" value="1"/>
</dbReference>
<dbReference type="FunFam" id="3.20.20.10:FF:000018">
    <property type="entry name" value="Pyridoxal phosphate homeostasis protein"/>
    <property type="match status" value="1"/>
</dbReference>
<dbReference type="NCBIfam" id="TIGR00044">
    <property type="entry name" value="YggS family pyridoxal phosphate-dependent enzyme"/>
    <property type="match status" value="1"/>
</dbReference>
<evidence type="ECO:0000256" key="4">
    <source>
        <dbReference type="SAM" id="MobiDB-lite"/>
    </source>
</evidence>
<dbReference type="VEuPathDB" id="CryptoDB:Cvel_12775"/>
<dbReference type="HAMAP" id="MF_02087">
    <property type="entry name" value="PLP_homeostasis"/>
    <property type="match status" value="1"/>
</dbReference>
<keyword evidence="5" id="KW-0732">Signal</keyword>
<gene>
    <name evidence="7" type="ORF">Cvel_12775</name>
</gene>
<dbReference type="InterPro" id="IPR001608">
    <property type="entry name" value="Ala_racemase_N"/>
</dbReference>
<dbReference type="InterPro" id="IPR029066">
    <property type="entry name" value="PLP-binding_barrel"/>
</dbReference>
<dbReference type="AlphaFoldDB" id="A0A0G4IB72"/>
<evidence type="ECO:0000256" key="1">
    <source>
        <dbReference type="ARBA" id="ARBA00022898"/>
    </source>
</evidence>
<dbReference type="GO" id="GO:0030170">
    <property type="term" value="F:pyridoxal phosphate binding"/>
    <property type="evidence" value="ECO:0007669"/>
    <property type="project" value="UniProtKB-UniRule"/>
</dbReference>
<dbReference type="PANTHER" id="PTHR10146">
    <property type="entry name" value="PROLINE SYNTHETASE CO-TRANSCRIBED BACTERIAL HOMOLOG PROTEIN"/>
    <property type="match status" value="1"/>
</dbReference>
<organism evidence="7">
    <name type="scientific">Chromera velia CCMP2878</name>
    <dbReference type="NCBI Taxonomy" id="1169474"/>
    <lineage>
        <taxon>Eukaryota</taxon>
        <taxon>Sar</taxon>
        <taxon>Alveolata</taxon>
        <taxon>Colpodellida</taxon>
        <taxon>Chromeraceae</taxon>
        <taxon>Chromera</taxon>
    </lineage>
</organism>
<dbReference type="Gene3D" id="3.20.20.10">
    <property type="entry name" value="Alanine racemase"/>
    <property type="match status" value="1"/>
</dbReference>
<dbReference type="PANTHER" id="PTHR10146:SF14">
    <property type="entry name" value="PYRIDOXAL PHOSPHATE HOMEOSTASIS PROTEIN"/>
    <property type="match status" value="1"/>
</dbReference>
<dbReference type="InterPro" id="IPR011078">
    <property type="entry name" value="PyrdxlP_homeostasis"/>
</dbReference>
<evidence type="ECO:0000256" key="2">
    <source>
        <dbReference type="HAMAP-Rule" id="MF_03225"/>
    </source>
</evidence>
<feature type="chain" id="PRO_5005192940" description="Pyridoxal phosphate homeostasis protein" evidence="5">
    <location>
        <begin position="22"/>
        <end position="316"/>
    </location>
</feature>
<comment type="function">
    <text evidence="2">Pyridoxal 5'-phosphate (PLP)-binding protein, which may be involved in intracellular homeostatic regulation of pyridoxal 5'-phosphate (PLP), the active form of vitamin B6.</text>
</comment>
<feature type="modified residue" description="N6-(pyridoxal phosphate)lysine" evidence="2">
    <location>
        <position position="84"/>
    </location>
</feature>
<evidence type="ECO:0000313" key="7">
    <source>
        <dbReference type="EMBL" id="CEM54449.1"/>
    </source>
</evidence>
<dbReference type="PROSITE" id="PS01211">
    <property type="entry name" value="UPF0001"/>
    <property type="match status" value="1"/>
</dbReference>